<sequence length="494" mass="49552">MRQRSGASADHVTAVVDTDGRGATRLTSPSKADRIAEAVEREEAAATEAATRAAAAAAAVAAETAAEDALVRRLQTYVQPDASAALAARLRPWTVPSSTVRALGYGPLAELSSRLGNGLAPPVPSLPFLLIWPPAAQALACLAVPLLGVPAVDAGFGVGPRLRALVLDATASANGGRRAISRSGVHTTTTSSSSLAALGSSTAAGRVGRDPAVSAAAGRRLRKLSAAWLVASSSLGMDNSIGDGGGLSLPPSSGGHISSHHPHRGDSAAEAAAQLRDAAGFYPEYLSRVRSPEAVRALTYTISAVLLSGGPAPRLGIAAKALVAYVLAVGGENAVLAAHAAYVAHRYGATAAQLAAALSLRSLLRMHRVYASARSVETSALMATLPPPAVVELTAVIAVVAALSRLTAGHPYRPGALEAPVRSFVQGPVGGALRLAAVGQRAPSRTLSDFGGGGSLSSGRMAAYLPRRNASAPTLVEAGGEGGTAARSRAGGGV</sequence>
<protein>
    <submittedName>
        <fullName evidence="1">Uncharacterized protein</fullName>
    </submittedName>
</protein>
<dbReference type="Proteomes" id="UP000798662">
    <property type="component" value="Chromosome 3"/>
</dbReference>
<gene>
    <name evidence="1" type="ORF">I4F81_010932</name>
</gene>
<proteinExistence type="predicted"/>
<comment type="caution">
    <text evidence="1">The sequence shown here is derived from an EMBL/GenBank/DDBJ whole genome shotgun (WGS) entry which is preliminary data.</text>
</comment>
<reference evidence="1" key="1">
    <citation type="submission" date="2019-11" db="EMBL/GenBank/DDBJ databases">
        <title>Nori genome reveals adaptations in red seaweeds to the harsh intertidal environment.</title>
        <authorList>
            <person name="Wang D."/>
            <person name="Mao Y."/>
        </authorList>
    </citation>
    <scope>NUCLEOTIDE SEQUENCE</scope>
    <source>
        <tissue evidence="1">Gametophyte</tissue>
    </source>
</reference>
<dbReference type="EMBL" id="CM020620">
    <property type="protein sequence ID" value="KAK1868445.1"/>
    <property type="molecule type" value="Genomic_DNA"/>
</dbReference>
<keyword evidence="2" id="KW-1185">Reference proteome</keyword>
<accession>A0ACC3CES8</accession>
<evidence type="ECO:0000313" key="1">
    <source>
        <dbReference type="EMBL" id="KAK1868445.1"/>
    </source>
</evidence>
<evidence type="ECO:0000313" key="2">
    <source>
        <dbReference type="Proteomes" id="UP000798662"/>
    </source>
</evidence>
<organism evidence="1 2">
    <name type="scientific">Pyropia yezoensis</name>
    <name type="common">Susabi-nori</name>
    <name type="synonym">Porphyra yezoensis</name>
    <dbReference type="NCBI Taxonomy" id="2788"/>
    <lineage>
        <taxon>Eukaryota</taxon>
        <taxon>Rhodophyta</taxon>
        <taxon>Bangiophyceae</taxon>
        <taxon>Bangiales</taxon>
        <taxon>Bangiaceae</taxon>
        <taxon>Pyropia</taxon>
    </lineage>
</organism>
<name>A0ACC3CES8_PYRYE</name>